<feature type="region of interest" description="Disordered" evidence="1">
    <location>
        <begin position="22"/>
        <end position="113"/>
    </location>
</feature>
<sequence length="149" mass="14702">MQQPFPCFAALRTQLHLEELSQTPRPGARAAAFPAGSGTGSSNPKTGAPTSAHTSGFGAGNQGGGGGGGNGGGNSHNRCRRGGNGGGKQGGGNGATAPGQGSVKPPTGQPAQCLAHSIHGPALYICGRDPWAVASLGRDQCRHTLLVQL</sequence>
<dbReference type="EMBL" id="CM000139">
    <property type="protein sequence ID" value="EEE57724.1"/>
    <property type="molecule type" value="Genomic_DNA"/>
</dbReference>
<evidence type="ECO:0000313" key="2">
    <source>
        <dbReference type="EMBL" id="EEE57724.1"/>
    </source>
</evidence>
<feature type="compositionally biased region" description="Gly residues" evidence="1">
    <location>
        <begin position="57"/>
        <end position="74"/>
    </location>
</feature>
<reference evidence="2" key="2">
    <citation type="submission" date="2008-12" db="EMBL/GenBank/DDBJ databases">
        <title>Improved gene annotation of the rice (Oryza sativa) genomes.</title>
        <authorList>
            <person name="Wang J."/>
            <person name="Li R."/>
            <person name="Fan W."/>
            <person name="Huang Q."/>
            <person name="Zhang J."/>
            <person name="Zhou Y."/>
            <person name="Hu Y."/>
            <person name="Zi S."/>
            <person name="Li J."/>
            <person name="Ni P."/>
            <person name="Zheng H."/>
            <person name="Zhang Y."/>
            <person name="Zhao M."/>
            <person name="Hao Q."/>
            <person name="McDermott J."/>
            <person name="Samudrala R."/>
            <person name="Kristiansen K."/>
            <person name="Wong G.K.-S."/>
        </authorList>
    </citation>
    <scope>NUCLEOTIDE SEQUENCE</scope>
</reference>
<feature type="compositionally biased region" description="Low complexity" evidence="1">
    <location>
        <begin position="24"/>
        <end position="36"/>
    </location>
</feature>
<feature type="compositionally biased region" description="Gly residues" evidence="1">
    <location>
        <begin position="82"/>
        <end position="94"/>
    </location>
</feature>
<feature type="compositionally biased region" description="Polar residues" evidence="1">
    <location>
        <begin position="40"/>
        <end position="54"/>
    </location>
</feature>
<evidence type="ECO:0000256" key="1">
    <source>
        <dbReference type="SAM" id="MobiDB-lite"/>
    </source>
</evidence>
<proteinExistence type="predicted"/>
<name>B9F2H1_ORYSJ</name>
<reference evidence="2" key="1">
    <citation type="journal article" date="2005" name="PLoS Biol.">
        <title>The genomes of Oryza sativa: a history of duplications.</title>
        <authorList>
            <person name="Yu J."/>
            <person name="Wang J."/>
            <person name="Lin W."/>
            <person name="Li S."/>
            <person name="Li H."/>
            <person name="Zhou J."/>
            <person name="Ni P."/>
            <person name="Dong W."/>
            <person name="Hu S."/>
            <person name="Zeng C."/>
            <person name="Zhang J."/>
            <person name="Zhang Y."/>
            <person name="Li R."/>
            <person name="Xu Z."/>
            <person name="Li S."/>
            <person name="Li X."/>
            <person name="Zheng H."/>
            <person name="Cong L."/>
            <person name="Lin L."/>
            <person name="Yin J."/>
            <person name="Geng J."/>
            <person name="Li G."/>
            <person name="Shi J."/>
            <person name="Liu J."/>
            <person name="Lv H."/>
            <person name="Li J."/>
            <person name="Wang J."/>
            <person name="Deng Y."/>
            <person name="Ran L."/>
            <person name="Shi X."/>
            <person name="Wang X."/>
            <person name="Wu Q."/>
            <person name="Li C."/>
            <person name="Ren X."/>
            <person name="Wang J."/>
            <person name="Wang X."/>
            <person name="Li D."/>
            <person name="Liu D."/>
            <person name="Zhang X."/>
            <person name="Ji Z."/>
            <person name="Zhao W."/>
            <person name="Sun Y."/>
            <person name="Zhang Z."/>
            <person name="Bao J."/>
            <person name="Han Y."/>
            <person name="Dong L."/>
            <person name="Ji J."/>
            <person name="Chen P."/>
            <person name="Wu S."/>
            <person name="Liu J."/>
            <person name="Xiao Y."/>
            <person name="Bu D."/>
            <person name="Tan J."/>
            <person name="Yang L."/>
            <person name="Ye C."/>
            <person name="Zhang J."/>
            <person name="Xu J."/>
            <person name="Zhou Y."/>
            <person name="Yu Y."/>
            <person name="Zhang B."/>
            <person name="Zhuang S."/>
            <person name="Wei H."/>
            <person name="Liu B."/>
            <person name="Lei M."/>
            <person name="Yu H."/>
            <person name="Li Y."/>
            <person name="Xu H."/>
            <person name="Wei S."/>
            <person name="He X."/>
            <person name="Fang L."/>
            <person name="Zhang Z."/>
            <person name="Zhang Y."/>
            <person name="Huang X."/>
            <person name="Su Z."/>
            <person name="Tong W."/>
            <person name="Li J."/>
            <person name="Tong Z."/>
            <person name="Li S."/>
            <person name="Ye J."/>
            <person name="Wang L."/>
            <person name="Fang L."/>
            <person name="Lei T."/>
            <person name="Chen C."/>
            <person name="Chen H."/>
            <person name="Xu Z."/>
            <person name="Li H."/>
            <person name="Huang H."/>
            <person name="Zhang F."/>
            <person name="Xu H."/>
            <person name="Li N."/>
            <person name="Zhao C."/>
            <person name="Li S."/>
            <person name="Dong L."/>
            <person name="Huang Y."/>
            <person name="Li L."/>
            <person name="Xi Y."/>
            <person name="Qi Q."/>
            <person name="Li W."/>
            <person name="Zhang B."/>
            <person name="Hu W."/>
            <person name="Zhang Y."/>
            <person name="Tian X."/>
            <person name="Jiao Y."/>
            <person name="Liang X."/>
            <person name="Jin J."/>
            <person name="Gao L."/>
            <person name="Zheng W."/>
            <person name="Hao B."/>
            <person name="Liu S."/>
            <person name="Wang W."/>
            <person name="Yuan L."/>
            <person name="Cao M."/>
            <person name="McDermott J."/>
            <person name="Samudrala R."/>
            <person name="Wang J."/>
            <person name="Wong G.K."/>
            <person name="Yang H."/>
        </authorList>
    </citation>
    <scope>NUCLEOTIDE SEQUENCE [LARGE SCALE GENOMIC DNA]</scope>
</reference>
<protein>
    <submittedName>
        <fullName evidence="2">Uncharacterized protein</fullName>
    </submittedName>
</protein>
<organism evidence="2">
    <name type="scientific">Oryza sativa subsp. japonica</name>
    <name type="common">Rice</name>
    <dbReference type="NCBI Taxonomy" id="39947"/>
    <lineage>
        <taxon>Eukaryota</taxon>
        <taxon>Viridiplantae</taxon>
        <taxon>Streptophyta</taxon>
        <taxon>Embryophyta</taxon>
        <taxon>Tracheophyta</taxon>
        <taxon>Spermatophyta</taxon>
        <taxon>Magnoliopsida</taxon>
        <taxon>Liliopsida</taxon>
        <taxon>Poales</taxon>
        <taxon>Poaceae</taxon>
        <taxon>BOP clade</taxon>
        <taxon>Oryzoideae</taxon>
        <taxon>Oryzeae</taxon>
        <taxon>Oryzinae</taxon>
        <taxon>Oryza</taxon>
        <taxon>Oryza sativa</taxon>
    </lineage>
</organism>
<dbReference type="AlphaFoldDB" id="B9F2H1"/>
<gene>
    <name evidence="2" type="ORF">OsJ_08216</name>
</gene>
<dbReference type="Proteomes" id="UP000007752">
    <property type="component" value="Chromosome 2"/>
</dbReference>
<accession>B9F2H1</accession>